<dbReference type="Proteomes" id="UP001163878">
    <property type="component" value="Chromosome"/>
</dbReference>
<dbReference type="EMBL" id="CP107567">
    <property type="protein sequence ID" value="UYQ64479.1"/>
    <property type="molecule type" value="Genomic_DNA"/>
</dbReference>
<evidence type="ECO:0000313" key="1">
    <source>
        <dbReference type="EMBL" id="UYQ64479.1"/>
    </source>
</evidence>
<keyword evidence="2" id="KW-1185">Reference proteome</keyword>
<gene>
    <name evidence="1" type="ORF">OGH68_25425</name>
</gene>
<organism evidence="1 2">
    <name type="scientific">Streptomyces peucetius</name>
    <dbReference type="NCBI Taxonomy" id="1950"/>
    <lineage>
        <taxon>Bacteria</taxon>
        <taxon>Bacillati</taxon>
        <taxon>Actinomycetota</taxon>
        <taxon>Actinomycetes</taxon>
        <taxon>Kitasatosporales</taxon>
        <taxon>Streptomycetaceae</taxon>
        <taxon>Streptomyces</taxon>
    </lineage>
</organism>
<reference evidence="1" key="1">
    <citation type="submission" date="2022-10" db="EMBL/GenBank/DDBJ databases">
        <title>Cytochrome P450 Catalyzes Benzene Ring Formation in the Biosynthesis of Trialkyl-Substituted Aromatic Polyketides.</title>
        <authorList>
            <person name="Zhao E."/>
            <person name="Ge H."/>
        </authorList>
    </citation>
    <scope>NUCLEOTIDE SEQUENCE</scope>
    <source>
        <strain evidence="1">NA0869</strain>
    </source>
</reference>
<evidence type="ECO:0000313" key="2">
    <source>
        <dbReference type="Proteomes" id="UP001163878"/>
    </source>
</evidence>
<proteinExistence type="predicted"/>
<dbReference type="RefSeq" id="WP_264247287.1">
    <property type="nucleotide sequence ID" value="NZ_CP107567.1"/>
</dbReference>
<name>A0ABY6ICP6_STRPE</name>
<protein>
    <submittedName>
        <fullName evidence="1">Uncharacterized protein</fullName>
    </submittedName>
</protein>
<sequence length="46" mass="4793">MPEVQSGGRSLLARAAVVLDPHGQVQSLIPKPGHHTSLVLRALAAL</sequence>
<accession>A0ABY6ICP6</accession>